<dbReference type="InterPro" id="IPR039788">
    <property type="entry name" value="NOL4/NOL4L"/>
</dbReference>
<dbReference type="InterPro" id="IPR027417">
    <property type="entry name" value="P-loop_NTPase"/>
</dbReference>
<dbReference type="Gene3D" id="1.10.10.10">
    <property type="entry name" value="Winged helix-like DNA-binding domain superfamily/Winged helix DNA-binding domain"/>
    <property type="match status" value="2"/>
</dbReference>
<keyword evidence="1" id="KW-0677">Repeat</keyword>
<dbReference type="SUPFAM" id="SSF52540">
    <property type="entry name" value="P-loop containing nucleoside triphosphate hydrolases"/>
    <property type="match status" value="2"/>
</dbReference>
<dbReference type="Gene3D" id="3.40.50.300">
    <property type="entry name" value="P-loop containing nucleotide triphosphate hydrolases"/>
    <property type="match status" value="2"/>
</dbReference>
<feature type="region of interest" description="Disordered" evidence="3">
    <location>
        <begin position="1"/>
        <end position="20"/>
    </location>
</feature>
<organism evidence="6 7">
    <name type="scientific">Dreissena polymorpha</name>
    <name type="common">Zebra mussel</name>
    <name type="synonym">Mytilus polymorpha</name>
    <dbReference type="NCBI Taxonomy" id="45954"/>
    <lineage>
        <taxon>Eukaryota</taxon>
        <taxon>Metazoa</taxon>
        <taxon>Spiralia</taxon>
        <taxon>Lophotrochozoa</taxon>
        <taxon>Mollusca</taxon>
        <taxon>Bivalvia</taxon>
        <taxon>Autobranchia</taxon>
        <taxon>Heteroconchia</taxon>
        <taxon>Euheterodonta</taxon>
        <taxon>Imparidentia</taxon>
        <taxon>Neoheterodontei</taxon>
        <taxon>Myida</taxon>
        <taxon>Dreissenoidea</taxon>
        <taxon>Dreissenidae</taxon>
        <taxon>Dreissena</taxon>
    </lineage>
</organism>
<gene>
    <name evidence="6" type="ORF">DPMN_051489</name>
</gene>
<dbReference type="CDD" id="cd01670">
    <property type="entry name" value="Death"/>
    <property type="match status" value="1"/>
</dbReference>
<evidence type="ECO:0000256" key="1">
    <source>
        <dbReference type="ARBA" id="ARBA00022737"/>
    </source>
</evidence>
<feature type="domain" description="Death" evidence="4">
    <location>
        <begin position="1665"/>
        <end position="1745"/>
    </location>
</feature>
<dbReference type="PROSITE" id="PS51424">
    <property type="entry name" value="ROC"/>
    <property type="match status" value="2"/>
</dbReference>
<comment type="caution">
    <text evidence="6">The sequence shown here is derived from an EMBL/GenBank/DDBJ whole genome shotgun (WGS) entry which is preliminary data.</text>
</comment>
<dbReference type="EMBL" id="JAIWYP010000012">
    <property type="protein sequence ID" value="KAH3725640.1"/>
    <property type="molecule type" value="Genomic_DNA"/>
</dbReference>
<dbReference type="PROSITE" id="PS50017">
    <property type="entry name" value="DEATH_DOMAIN"/>
    <property type="match status" value="1"/>
</dbReference>
<keyword evidence="2" id="KW-0547">Nucleotide-binding</keyword>
<evidence type="ECO:0000313" key="7">
    <source>
        <dbReference type="Proteomes" id="UP000828390"/>
    </source>
</evidence>
<dbReference type="InterPro" id="IPR000488">
    <property type="entry name" value="Death_dom"/>
</dbReference>
<dbReference type="PANTHER" id="PTHR12449">
    <property type="entry name" value="DEATH DOMAIN-CONTAINING PROTEIN"/>
    <property type="match status" value="1"/>
</dbReference>
<dbReference type="InterPro" id="IPR011029">
    <property type="entry name" value="DEATH-like_dom_sf"/>
</dbReference>
<evidence type="ECO:0000256" key="2">
    <source>
        <dbReference type="ARBA" id="ARBA00022741"/>
    </source>
</evidence>
<name>A0A9D4CHX8_DREPO</name>
<dbReference type="InterPro" id="IPR036388">
    <property type="entry name" value="WH-like_DNA-bd_sf"/>
</dbReference>
<feature type="domain" description="Roc" evidence="5">
    <location>
        <begin position="155"/>
        <end position="483"/>
    </location>
</feature>
<evidence type="ECO:0000259" key="4">
    <source>
        <dbReference type="PROSITE" id="PS50017"/>
    </source>
</evidence>
<dbReference type="CDD" id="cd00882">
    <property type="entry name" value="Ras_like_GTPase"/>
    <property type="match status" value="2"/>
</dbReference>
<dbReference type="Proteomes" id="UP000828390">
    <property type="component" value="Unassembled WGS sequence"/>
</dbReference>
<keyword evidence="7" id="KW-1185">Reference proteome</keyword>
<dbReference type="Pfam" id="PF08477">
    <property type="entry name" value="Roc"/>
    <property type="match status" value="2"/>
</dbReference>
<dbReference type="InterPro" id="IPR020859">
    <property type="entry name" value="ROC"/>
</dbReference>
<feature type="domain" description="Roc" evidence="5">
    <location>
        <begin position="946"/>
        <end position="1271"/>
    </location>
</feature>
<proteinExistence type="predicted"/>
<protein>
    <submittedName>
        <fullName evidence="6">Uncharacterized protein</fullName>
    </submittedName>
</protein>
<evidence type="ECO:0000259" key="5">
    <source>
        <dbReference type="PROSITE" id="PS51424"/>
    </source>
</evidence>
<reference evidence="6" key="2">
    <citation type="submission" date="2020-11" db="EMBL/GenBank/DDBJ databases">
        <authorList>
            <person name="McCartney M.A."/>
            <person name="Auch B."/>
            <person name="Kono T."/>
            <person name="Mallez S."/>
            <person name="Becker A."/>
            <person name="Gohl D.M."/>
            <person name="Silverstein K.A.T."/>
            <person name="Koren S."/>
            <person name="Bechman K.B."/>
            <person name="Herman A."/>
            <person name="Abrahante J.E."/>
            <person name="Garbe J."/>
        </authorList>
    </citation>
    <scope>NUCLEOTIDE SEQUENCE</scope>
    <source>
        <strain evidence="6">Duluth1</strain>
        <tissue evidence="6">Whole animal</tissue>
    </source>
</reference>
<dbReference type="GO" id="GO:0007165">
    <property type="term" value="P:signal transduction"/>
    <property type="evidence" value="ECO:0007669"/>
    <property type="project" value="InterPro"/>
</dbReference>
<dbReference type="Gene3D" id="3.30.70.1390">
    <property type="entry name" value="ROC domain from the Parkinson's disease-associated leucine-rich repeat kinase 2"/>
    <property type="match status" value="2"/>
</dbReference>
<sequence>MAEGSKTTDDPPVVGNDEGIDPQTLEIARILRLLADEITEEKSMPLLKEIITKIAHESVHDRNYNVLTYYMRRFVNVLGFSVQFSVSKTKEIIKILLKIWNEPNVARYVMQEVYKEDIGAAEKPIDPDILDMIPNAVKQLDDKAIKIFFKALQDGEEEVKNIRLMVVGMFGVGKTSLVNNLIKDFRDKNIIPSSTEGIDLHRCQVMEDGDWCLETKYKLQKYKNRMESAFNKIPLNTNLATASTDYTDSIEGLPVKEQIDADVPDNQIQTEPEKMNNNRDYTEQHVKDEFVQNYLPLVQKMNDNKDEPVKDSNVPLERIKTEITVSVWDIAGQTLYYSTHQFFLNQRSIYLVLMDMTKSLKDKVKELDGSGIWCDLVNECTYLDVFKFWLNTIHMYSGYKSTTWEINPTVILVGTRKDQMEGNDQYKEKTKDRYFNKALLSFERDSPVLNHIHEKIFLVNNLSPTDPDFAELREEIKRLSENQDYWGKEKYPLRWIHMEQSLDKMRDPDFAELREEIKRLSENQDYWGKEKYPLRWIHMEQSLDKMRDEGQQLVHMDKIEEVNLSKQHQFRLSEDELLVFLEDQHRQGNILFFNTPELKRLVVLAPQWIIEALKCFVTHISRRKPKFLKDWEDYEKLAILKPQIIDEIMNNSPQIIKENKDDVIKYMEHLNVMAKPLTREDENNRATEQHKDGQDETYAFEYYNFKLLDFHIVPCRLKNAPPPIEQFTSPDCKRFKRTPVLGFVFCEKFMPPSFFHRLVAVCIRRWPIAQEGDEFRLYNGLAIFAIRSTYTLTIWYKDYIIYARIACCSKKITSDIDTNLCQEVRHKLRQSLQDFVGHCVEQPRTGTAFDMYIQCPSMKICLHNKGMLRVAKFNYESELDCDACSESHPVERSEALQYWFKNEMDFADKCDSDDLNKLADPEKIPNAVKQLDDKAIKICFKALKEGEEEVKNIHLMVVGMFGVGKTSLVNNLIKDFRDKNITPLSTDGIDLHRCQVMEDGDWCLDEEHRSQKYIKRLESVFDKMPVNTYAATASIDDTDSLDGSHVEDKVDALPTENQIQTEPVQRRNNVEQHEQDFVQMCSPLVEKMQNDTNHKPSKDIKVSLEKTEKEITVSVWDFAGQTLYYSTHQFFLNKRSIYLVLMDMTKPLDEDVKELDGSGIWCGLVNNCTYLDVFKFWLNAIHMYSGYKSTTGEIKRTVILVGTRKDEMVGNDKEKENIKDEYFNKALMSFERDSPIFEHIYEKKFLVNNLSPTDPEFGELRKEIKCLAEKQEYWGTDKYPVRWIHLEHSLDKMRDEGQQLVHIEQLVHMEKIEEINLSKKQPFVHSKEELSVFLELQHRRGNILFFNTDELKHLVVLAPQWIIEAFKCFVTHIIKIKPQVLKDWEFYEKLAILKPQVIDEIMNNSPPHIKEYKDDVIKYMEHLNVMAKPKATKLNKCGHDETDAVLGNNDELLDFHIVPCRLKNAPPPIDKFTSPDCVKFKRTPVLAFVFCEKFMPPSFFHRLVAVCIRAWPIKKEENKDRLYNGLAIFAIRPTYTLTIWYKDYIIYARIACCSKKIASDIDTNLCQEVRHKLRQSLQDFVGHCVETPRTGTAFDMYIQCPLMEIFLHNEGMLRVAQFNYESELDCDACSESHPVERKEALQYWFKHELDIADTYDSDDLNRLAEDKHLSTVASVIGKEYWMLGIELGLRYVELNLMYADPDCKGNKYEFVFKYLVKWRNREAEKATLRNLYRAINAARLNSNVESKPVF</sequence>
<evidence type="ECO:0000256" key="3">
    <source>
        <dbReference type="SAM" id="MobiDB-lite"/>
    </source>
</evidence>
<dbReference type="Gene3D" id="1.10.533.10">
    <property type="entry name" value="Death Domain, Fas"/>
    <property type="match status" value="1"/>
</dbReference>
<dbReference type="GO" id="GO:0000166">
    <property type="term" value="F:nucleotide binding"/>
    <property type="evidence" value="ECO:0007669"/>
    <property type="project" value="UniProtKB-KW"/>
</dbReference>
<reference evidence="6" key="1">
    <citation type="journal article" date="2019" name="bioRxiv">
        <title>The Genome of the Zebra Mussel, Dreissena polymorpha: A Resource for Invasive Species Research.</title>
        <authorList>
            <person name="McCartney M.A."/>
            <person name="Auch B."/>
            <person name="Kono T."/>
            <person name="Mallez S."/>
            <person name="Zhang Y."/>
            <person name="Obille A."/>
            <person name="Becker A."/>
            <person name="Abrahante J.E."/>
            <person name="Garbe J."/>
            <person name="Badalamenti J.P."/>
            <person name="Herman A."/>
            <person name="Mangelson H."/>
            <person name="Liachko I."/>
            <person name="Sullivan S."/>
            <person name="Sone E.D."/>
            <person name="Koren S."/>
            <person name="Silverstein K.A.T."/>
            <person name="Beckman K.B."/>
            <person name="Gohl D.M."/>
        </authorList>
    </citation>
    <scope>NUCLEOTIDE SEQUENCE</scope>
    <source>
        <strain evidence="6">Duluth1</strain>
        <tissue evidence="6">Whole animal</tissue>
    </source>
</reference>
<evidence type="ECO:0000313" key="6">
    <source>
        <dbReference type="EMBL" id="KAH3725640.1"/>
    </source>
</evidence>
<accession>A0A9D4CHX8</accession>
<dbReference type="PANTHER" id="PTHR12449:SF18">
    <property type="entry name" value="DEATH DOMAIN-CONTAINING PROTEIN"/>
    <property type="match status" value="1"/>
</dbReference>
<dbReference type="SUPFAM" id="SSF47986">
    <property type="entry name" value="DEATH domain"/>
    <property type="match status" value="1"/>
</dbReference>